<feature type="chain" id="PRO_5044664657" description="DNA damage-induced apoptosis suppressor protein" evidence="12">
    <location>
        <begin position="24"/>
        <end position="998"/>
    </location>
</feature>
<evidence type="ECO:0000256" key="12">
    <source>
        <dbReference type="SAM" id="SignalP"/>
    </source>
</evidence>
<keyword evidence="14" id="KW-1185">Reference proteome</keyword>
<dbReference type="GO" id="GO:0005737">
    <property type="term" value="C:cytoplasm"/>
    <property type="evidence" value="ECO:0007669"/>
    <property type="project" value="UniProtKB-SubCell"/>
</dbReference>
<evidence type="ECO:0000256" key="9">
    <source>
        <dbReference type="ARBA" id="ARBA00069059"/>
    </source>
</evidence>
<dbReference type="Gene3D" id="2.40.50.140">
    <property type="entry name" value="Nucleic acid-binding proteins"/>
    <property type="match status" value="1"/>
</dbReference>
<evidence type="ECO:0000259" key="13">
    <source>
        <dbReference type="Pfam" id="PF08646"/>
    </source>
</evidence>
<dbReference type="KEGG" id="hai:109383278"/>
<dbReference type="Proteomes" id="UP000694851">
    <property type="component" value="Unplaced"/>
</dbReference>
<dbReference type="AlphaFoldDB" id="A0A8B7RDI1"/>
<keyword evidence="6" id="KW-0539">Nucleus</keyword>
<feature type="compositionally biased region" description="Polar residues" evidence="11">
    <location>
        <begin position="827"/>
        <end position="844"/>
    </location>
</feature>
<dbReference type="GeneID" id="109383278"/>
<evidence type="ECO:0000313" key="16">
    <source>
        <dbReference type="RefSeq" id="XP_019499109.1"/>
    </source>
</evidence>
<feature type="region of interest" description="Disordered" evidence="11">
    <location>
        <begin position="827"/>
        <end position="849"/>
    </location>
</feature>
<evidence type="ECO:0000256" key="8">
    <source>
        <dbReference type="ARBA" id="ARBA00053253"/>
    </source>
</evidence>
<feature type="domain" description="Replication factor A C-terminal" evidence="13">
    <location>
        <begin position="10"/>
        <end position="95"/>
    </location>
</feature>
<dbReference type="OrthoDB" id="9948238at2759"/>
<evidence type="ECO:0000256" key="6">
    <source>
        <dbReference type="ARBA" id="ARBA00023242"/>
    </source>
</evidence>
<comment type="subcellular location">
    <subcellularLocation>
        <location evidence="2">Cytoplasm</location>
    </subcellularLocation>
    <subcellularLocation>
        <location evidence="1">Nucleus</location>
    </subcellularLocation>
</comment>
<dbReference type="PANTHER" id="PTHR35537:SF1">
    <property type="entry name" value="DNA DAMAGE-INDUCED APOPTOSIS SUPPRESSOR PROTEIN"/>
    <property type="match status" value="1"/>
</dbReference>
<feature type="signal peptide" evidence="12">
    <location>
        <begin position="1"/>
        <end position="23"/>
    </location>
</feature>
<dbReference type="CTD" id="220042"/>
<evidence type="ECO:0000256" key="2">
    <source>
        <dbReference type="ARBA" id="ARBA00004496"/>
    </source>
</evidence>
<feature type="compositionally biased region" description="Polar residues" evidence="11">
    <location>
        <begin position="500"/>
        <end position="515"/>
    </location>
</feature>
<keyword evidence="3" id="KW-0963">Cytoplasm</keyword>
<dbReference type="PANTHER" id="PTHR35537">
    <property type="entry name" value="DNA DAMAGE-INDUCIBLE APOPTOSIS SUPPRESSOR PROTEIN DDIAS"/>
    <property type="match status" value="1"/>
</dbReference>
<dbReference type="InterPro" id="IPR012340">
    <property type="entry name" value="NA-bd_OB-fold"/>
</dbReference>
<dbReference type="InterPro" id="IPR013955">
    <property type="entry name" value="Rep_factor-A_C"/>
</dbReference>
<dbReference type="RefSeq" id="XP_019499108.1">
    <property type="nucleotide sequence ID" value="XM_019643563.1"/>
</dbReference>
<dbReference type="GO" id="GO:0005634">
    <property type="term" value="C:nucleus"/>
    <property type="evidence" value="ECO:0007669"/>
    <property type="project" value="UniProtKB-SubCell"/>
</dbReference>
<feature type="region of interest" description="Disordered" evidence="11">
    <location>
        <begin position="723"/>
        <end position="777"/>
    </location>
</feature>
<dbReference type="FunFam" id="2.40.50.140:FF:000217">
    <property type="entry name" value="DNA damage induced apoptosis suppressor"/>
    <property type="match status" value="1"/>
</dbReference>
<organism evidence="14 16">
    <name type="scientific">Hipposideros armiger</name>
    <name type="common">Great Himalayan leaf-nosed bat</name>
    <dbReference type="NCBI Taxonomy" id="186990"/>
    <lineage>
        <taxon>Eukaryota</taxon>
        <taxon>Metazoa</taxon>
        <taxon>Chordata</taxon>
        <taxon>Craniata</taxon>
        <taxon>Vertebrata</taxon>
        <taxon>Euteleostomi</taxon>
        <taxon>Mammalia</taxon>
        <taxon>Eutheria</taxon>
        <taxon>Laurasiatheria</taxon>
        <taxon>Chiroptera</taxon>
        <taxon>Yinpterochiroptera</taxon>
        <taxon>Rhinolophoidea</taxon>
        <taxon>Hipposideridae</taxon>
        <taxon>Hipposideros</taxon>
    </lineage>
</organism>
<dbReference type="SUPFAM" id="SSF50249">
    <property type="entry name" value="Nucleic acid-binding proteins"/>
    <property type="match status" value="1"/>
</dbReference>
<evidence type="ECO:0000256" key="1">
    <source>
        <dbReference type="ARBA" id="ARBA00004123"/>
    </source>
</evidence>
<keyword evidence="12" id="KW-0732">Signal</keyword>
<dbReference type="Pfam" id="PF08646">
    <property type="entry name" value="Rep_fac-A_C"/>
    <property type="match status" value="1"/>
</dbReference>
<sequence>MNKRRKFLLASVLALQNSSFIYPSCQKCYSRVTLVSKRSNCPKCGSNGKVENASYRYKLSIKVAESNKLFGITVFGSCLDAFFGLTATDLHRYIQGPNEIPEALGSEATQNLLTKAVETCFVGQSFIFGVTNFENQPGQGSDSSNFLPQCPGRRREVKALVACQIVLPDPRVAGFTVIDYFHQLLQLSDFRRLHGGSQTPNSHLLALEHSGSDLSSIRCPDSSSCFFESHSRDNFLRFCQPSLELTSIVSQLTDDDNFSALEQSKAIDTPHQNRKCISFAEATGSSSCHEVIQGPWSLVSYMDKKSTAPELGQELGLQANQPRVVHSNHHEIGVTGSNLFPLKMQEALEPSNSKSFHSAVENKNRYSQCELTRHQHHEVNTPPSLEERPTYCPPSSLKLEEVAGGSQDCDPEMWDDLPFSESLNKFLAAIESEITITQTDASSRKCHLDNDIDKLHTDHTGLSVIPQRTTGALHTPPIALRSSQETGKANSGKDDFLSNYEANPTPNVQKESQPGHTAEAISISSHERDISEYFLPNAYLSALLPSSKGLGTTGTRRKSTKIPPHRAEILLKHNTSENDHSCLGIKYFNGCGGKSLSEMSEKLTTLCSWKYNDVSDVCNLENKQYSSRWPDNQGDSLTICRKLTYPLEALCSSPNGSTNALKEVPYGHTNNLTQNYSPGHEGSYNVSADLFDDSAKETDVATEITKKSQDILLQLGKSLAKNHLPESDFSPRSLSESSNQSSQKLSLQNMSASIFPKTYSSPPDLQSDLENDFEDSRDFVPCSQSTPVAQFHQTRIHGMKGAFKKLPTFYSDLHVNYKKTKILSENEAQQATPNCPKNLKTPSQKSRRSPIMSGIAQPEVFNNYPVAECLESDTDEWVPPTTKKIFLSDMLRLQTMGLRKCPAACTPDQKELPRKKLKYVKQRTDKHLVKKELKNMLSAVVTKQETPNYHSTSSGWVSKESALGLDSCSEVKCCLPFSENCPPSVPETKSAWSPELFS</sequence>
<dbReference type="GO" id="GO:0006915">
    <property type="term" value="P:apoptotic process"/>
    <property type="evidence" value="ECO:0007669"/>
    <property type="project" value="UniProtKB-KW"/>
</dbReference>
<dbReference type="InterPro" id="IPR043522">
    <property type="entry name" value="DDIAS"/>
</dbReference>
<evidence type="ECO:0000313" key="15">
    <source>
        <dbReference type="RefSeq" id="XP_019499108.1"/>
    </source>
</evidence>
<reference evidence="15 16" key="1">
    <citation type="submission" date="2025-04" db="UniProtKB">
        <authorList>
            <consortium name="RefSeq"/>
        </authorList>
    </citation>
    <scope>IDENTIFICATION</scope>
    <source>
        <tissue evidence="15 16">Muscle</tissue>
    </source>
</reference>
<evidence type="ECO:0000256" key="11">
    <source>
        <dbReference type="SAM" id="MobiDB-lite"/>
    </source>
</evidence>
<dbReference type="GO" id="GO:0051726">
    <property type="term" value="P:regulation of cell cycle"/>
    <property type="evidence" value="ECO:0007669"/>
    <property type="project" value="UniProtKB-KW"/>
</dbReference>
<protein>
    <recommendedName>
        <fullName evidence="9">DNA damage-induced apoptosis suppressor protein</fullName>
    </recommendedName>
    <alternativeName>
        <fullName evidence="10">Nitric oxide-inducible gene protein</fullName>
    </alternativeName>
</protein>
<dbReference type="GO" id="GO:1902230">
    <property type="term" value="P:negative regulation of intrinsic apoptotic signaling pathway in response to DNA damage"/>
    <property type="evidence" value="ECO:0007669"/>
    <property type="project" value="InterPro"/>
</dbReference>
<evidence type="ECO:0000256" key="10">
    <source>
        <dbReference type="ARBA" id="ARBA00075896"/>
    </source>
</evidence>
<keyword evidence="4" id="KW-0053">Apoptosis</keyword>
<comment type="function">
    <text evidence="8">May be an anti-apoptotic protein involved in DNA repair or cell survival.</text>
</comment>
<accession>A0A8B7RDI1</accession>
<feature type="compositionally biased region" description="Low complexity" evidence="11">
    <location>
        <begin position="733"/>
        <end position="751"/>
    </location>
</feature>
<evidence type="ECO:0000256" key="3">
    <source>
        <dbReference type="ARBA" id="ARBA00022490"/>
    </source>
</evidence>
<gene>
    <name evidence="15 16" type="primary">DDIAS</name>
</gene>
<keyword evidence="7" id="KW-0131">Cell cycle</keyword>
<evidence type="ECO:0000256" key="5">
    <source>
        <dbReference type="ARBA" id="ARBA00022810"/>
    </source>
</evidence>
<feature type="region of interest" description="Disordered" evidence="11">
    <location>
        <begin position="477"/>
        <end position="522"/>
    </location>
</feature>
<name>A0A8B7RDI1_HIPAR</name>
<evidence type="ECO:0000256" key="7">
    <source>
        <dbReference type="ARBA" id="ARBA00023306"/>
    </source>
</evidence>
<dbReference type="RefSeq" id="XP_019499109.1">
    <property type="nucleotide sequence ID" value="XM_019643564.1"/>
</dbReference>
<keyword evidence="5" id="KW-0338">Growth arrest</keyword>
<proteinExistence type="predicted"/>
<evidence type="ECO:0000256" key="4">
    <source>
        <dbReference type="ARBA" id="ARBA00022703"/>
    </source>
</evidence>
<evidence type="ECO:0000313" key="14">
    <source>
        <dbReference type="Proteomes" id="UP000694851"/>
    </source>
</evidence>